<evidence type="ECO:0000313" key="9">
    <source>
        <dbReference type="EMBL" id="JAG46143.1"/>
    </source>
</evidence>
<evidence type="ECO:0000256" key="5">
    <source>
        <dbReference type="ARBA" id="ARBA00023157"/>
    </source>
</evidence>
<sequence>MGRFIFVSFGLLAVFLSLSVTAADCPSGWSSYEGHCYKPFNEPKTWDDAENFCTQQHTGGHLVSFHSTEEADFVSKLAFQTFGQSIFWIGLSNVWNKCSWQWSNGAMLKYEDWAEESYCVYFKSTNNKWRSRACRMLAHFVCEFQA</sequence>
<dbReference type="Gene3D" id="3.10.100.10">
    <property type="entry name" value="Mannose-Binding Protein A, subunit A"/>
    <property type="match status" value="1"/>
</dbReference>
<accession>A0A0K8RYX8</accession>
<evidence type="ECO:0000313" key="10">
    <source>
        <dbReference type="EMBL" id="JAS04877.1"/>
    </source>
</evidence>
<feature type="signal peptide" evidence="7">
    <location>
        <begin position="1"/>
        <end position="23"/>
    </location>
</feature>
<dbReference type="GO" id="GO:0030246">
    <property type="term" value="F:carbohydrate binding"/>
    <property type="evidence" value="ECO:0007669"/>
    <property type="project" value="UniProtKB-KW"/>
</dbReference>
<protein>
    <submittedName>
        <fullName evidence="9">C-type lectin 9d</fullName>
    </submittedName>
</protein>
<keyword evidence="4" id="KW-0800">Toxin</keyword>
<keyword evidence="9" id="KW-0430">Lectin</keyword>
<evidence type="ECO:0000256" key="2">
    <source>
        <dbReference type="ARBA" id="ARBA00006747"/>
    </source>
</evidence>
<keyword evidence="7" id="KW-0732">Signal</keyword>
<feature type="domain" description="C-type lectin" evidence="8">
    <location>
        <begin position="32"/>
        <end position="143"/>
    </location>
</feature>
<reference evidence="10" key="1">
    <citation type="journal article" date="2015" name="G3 (Bethesda)">
        <title>Post-transcriptional mechanisms contribute little to phenotypic variation in snake venoms.</title>
        <authorList>
            <person name="Rokyta D.R."/>
            <person name="Margres M.J."/>
            <person name="Calvin K."/>
        </authorList>
    </citation>
    <scope>NUCLEOTIDE SEQUENCE</scope>
    <source>
        <strain evidence="10">Type B</strain>
        <tissue evidence="10">Venom gland</tissue>
    </source>
</reference>
<dbReference type="GO" id="GO:0005576">
    <property type="term" value="C:extracellular region"/>
    <property type="evidence" value="ECO:0007669"/>
    <property type="project" value="UniProtKB-SubCell"/>
</dbReference>
<dbReference type="EMBL" id="GBKD01001475">
    <property type="protein sequence ID" value="JAG46143.1"/>
    <property type="molecule type" value="Transcribed_RNA"/>
</dbReference>
<organism evidence="9">
    <name type="scientific">Crotalus horridus</name>
    <name type="common">Timber rattlesnake</name>
    <dbReference type="NCBI Taxonomy" id="35024"/>
    <lineage>
        <taxon>Eukaryota</taxon>
        <taxon>Metazoa</taxon>
        <taxon>Chordata</taxon>
        <taxon>Craniata</taxon>
        <taxon>Vertebrata</taxon>
        <taxon>Euteleostomi</taxon>
        <taxon>Lepidosauria</taxon>
        <taxon>Squamata</taxon>
        <taxon>Bifurcata</taxon>
        <taxon>Unidentata</taxon>
        <taxon>Episquamata</taxon>
        <taxon>Toxicofera</taxon>
        <taxon>Serpentes</taxon>
        <taxon>Colubroidea</taxon>
        <taxon>Viperidae</taxon>
        <taxon>Crotalinae</taxon>
        <taxon>Crotalus</taxon>
    </lineage>
</organism>
<keyword evidence="5" id="KW-1015">Disulfide bond</keyword>
<dbReference type="Pfam" id="PF00059">
    <property type="entry name" value="Lectin_C"/>
    <property type="match status" value="1"/>
</dbReference>
<evidence type="ECO:0000256" key="7">
    <source>
        <dbReference type="SAM" id="SignalP"/>
    </source>
</evidence>
<dbReference type="InterPro" id="IPR050111">
    <property type="entry name" value="C-type_lectin/snaclec_domain"/>
</dbReference>
<evidence type="ECO:0000256" key="4">
    <source>
        <dbReference type="ARBA" id="ARBA00022656"/>
    </source>
</evidence>
<dbReference type="InterPro" id="IPR018378">
    <property type="entry name" value="C-type_lectin_CS"/>
</dbReference>
<dbReference type="PROSITE" id="PS50041">
    <property type="entry name" value="C_TYPE_LECTIN_2"/>
    <property type="match status" value="1"/>
</dbReference>
<comment type="similarity">
    <text evidence="2">Belongs to the snaclec family.</text>
</comment>
<dbReference type="EMBL" id="GDBD01000021">
    <property type="protein sequence ID" value="JAS04877.1"/>
    <property type="molecule type" value="Transcribed_RNA"/>
</dbReference>
<keyword evidence="6" id="KW-1199">Hemostasis impairing toxin</keyword>
<dbReference type="InterPro" id="IPR001304">
    <property type="entry name" value="C-type_lectin-like"/>
</dbReference>
<dbReference type="SUPFAM" id="SSF56436">
    <property type="entry name" value="C-type lectin-like"/>
    <property type="match status" value="1"/>
</dbReference>
<evidence type="ECO:0000256" key="3">
    <source>
        <dbReference type="ARBA" id="ARBA00022525"/>
    </source>
</evidence>
<proteinExistence type="inferred from homology"/>
<comment type="subcellular location">
    <subcellularLocation>
        <location evidence="1">Secreted</location>
    </subcellularLocation>
</comment>
<dbReference type="GO" id="GO:0090729">
    <property type="term" value="F:toxin activity"/>
    <property type="evidence" value="ECO:0007669"/>
    <property type="project" value="UniProtKB-KW"/>
</dbReference>
<name>A0A0K8RYX8_CROHD</name>
<dbReference type="InterPro" id="IPR016186">
    <property type="entry name" value="C-type_lectin-like/link_sf"/>
</dbReference>
<dbReference type="AlphaFoldDB" id="A0A0K8RYX8"/>
<feature type="chain" id="PRO_5010622501" evidence="7">
    <location>
        <begin position="24"/>
        <end position="146"/>
    </location>
</feature>
<evidence type="ECO:0000256" key="1">
    <source>
        <dbReference type="ARBA" id="ARBA00004613"/>
    </source>
</evidence>
<dbReference type="PROSITE" id="PS00615">
    <property type="entry name" value="C_TYPE_LECTIN_1"/>
    <property type="match status" value="1"/>
</dbReference>
<dbReference type="PRINTS" id="PR01504">
    <property type="entry name" value="PNCREATITSAP"/>
</dbReference>
<dbReference type="SMART" id="SM00034">
    <property type="entry name" value="CLECT"/>
    <property type="match status" value="1"/>
</dbReference>
<reference evidence="9" key="2">
    <citation type="journal article" date="2015" name="Toxicon">
        <title>The transcriptomic and proteomic basis for the evolution of a novel venom phenotype within the Timber Rattlesnake (Crotalus horridus).</title>
        <authorList>
            <person name="Rokyta D.R."/>
            <person name="Wray K.P."/>
            <person name="McGivern J.J."/>
            <person name="Margres M.J."/>
        </authorList>
    </citation>
    <scope>NUCLEOTIDE SEQUENCE</scope>
    <source>
        <strain evidence="9">Type B</strain>
        <tissue evidence="9">Venom gland</tissue>
    </source>
</reference>
<evidence type="ECO:0000256" key="6">
    <source>
        <dbReference type="ARBA" id="ARBA00023240"/>
    </source>
</evidence>
<dbReference type="PANTHER" id="PTHR22803">
    <property type="entry name" value="MANNOSE, PHOSPHOLIPASE, LECTIN RECEPTOR RELATED"/>
    <property type="match status" value="1"/>
</dbReference>
<dbReference type="FunFam" id="3.10.100.10:FF:000087">
    <property type="entry name" value="Snaclec rhodocetin subunit delta"/>
    <property type="match status" value="1"/>
</dbReference>
<evidence type="ECO:0000259" key="8">
    <source>
        <dbReference type="PROSITE" id="PS50041"/>
    </source>
</evidence>
<dbReference type="GO" id="GO:0044477">
    <property type="term" value="P:venom-mediated suppression of platelet aggregation"/>
    <property type="evidence" value="ECO:0007669"/>
    <property type="project" value="UniProtKB-ARBA"/>
</dbReference>
<keyword evidence="3" id="KW-0964">Secreted</keyword>
<dbReference type="InterPro" id="IPR016187">
    <property type="entry name" value="CTDL_fold"/>
</dbReference>